<dbReference type="InterPro" id="IPR010730">
    <property type="entry name" value="HET"/>
</dbReference>
<dbReference type="Pfam" id="PF06985">
    <property type="entry name" value="HET"/>
    <property type="match status" value="1"/>
</dbReference>
<feature type="domain" description="Heterokaryon incompatibility" evidence="1">
    <location>
        <begin position="80"/>
        <end position="220"/>
    </location>
</feature>
<name>A0AAD9W243_PHOAM</name>
<comment type="caution">
    <text evidence="2">The sequence shown here is derived from an EMBL/GenBank/DDBJ whole genome shotgun (WGS) entry which is preliminary data.</text>
</comment>
<evidence type="ECO:0000313" key="2">
    <source>
        <dbReference type="EMBL" id="KAK2604719.1"/>
    </source>
</evidence>
<reference evidence="2" key="1">
    <citation type="submission" date="2023-06" db="EMBL/GenBank/DDBJ databases">
        <authorList>
            <person name="Noh H."/>
        </authorList>
    </citation>
    <scope>NUCLEOTIDE SEQUENCE</scope>
    <source>
        <strain evidence="2">DUCC20226</strain>
    </source>
</reference>
<evidence type="ECO:0000259" key="1">
    <source>
        <dbReference type="Pfam" id="PF06985"/>
    </source>
</evidence>
<dbReference type="PANTHER" id="PTHR33112:SF16">
    <property type="entry name" value="HETEROKARYON INCOMPATIBILITY DOMAIN-CONTAINING PROTEIN"/>
    <property type="match status" value="1"/>
</dbReference>
<gene>
    <name evidence="2" type="ORF">N8I77_007627</name>
</gene>
<evidence type="ECO:0000313" key="3">
    <source>
        <dbReference type="Proteomes" id="UP001265746"/>
    </source>
</evidence>
<proteinExistence type="predicted"/>
<dbReference type="Proteomes" id="UP001265746">
    <property type="component" value="Unassembled WGS sequence"/>
</dbReference>
<dbReference type="EMBL" id="JAUJFL010000004">
    <property type="protein sequence ID" value="KAK2604719.1"/>
    <property type="molecule type" value="Genomic_DNA"/>
</dbReference>
<dbReference type="AlphaFoldDB" id="A0AAD9W243"/>
<accession>A0AAD9W243</accession>
<dbReference type="PANTHER" id="PTHR33112">
    <property type="entry name" value="DOMAIN PROTEIN, PUTATIVE-RELATED"/>
    <property type="match status" value="1"/>
</dbReference>
<organism evidence="2 3">
    <name type="scientific">Phomopsis amygdali</name>
    <name type="common">Fusicoccum amygdali</name>
    <dbReference type="NCBI Taxonomy" id="1214568"/>
    <lineage>
        <taxon>Eukaryota</taxon>
        <taxon>Fungi</taxon>
        <taxon>Dikarya</taxon>
        <taxon>Ascomycota</taxon>
        <taxon>Pezizomycotina</taxon>
        <taxon>Sordariomycetes</taxon>
        <taxon>Sordariomycetidae</taxon>
        <taxon>Diaporthales</taxon>
        <taxon>Diaporthaceae</taxon>
        <taxon>Diaporthe</taxon>
    </lineage>
</organism>
<keyword evidence="3" id="KW-1185">Reference proteome</keyword>
<protein>
    <recommendedName>
        <fullName evidence="1">Heterokaryon incompatibility domain-containing protein</fullName>
    </recommendedName>
</protein>
<sequence length="533" mass="59758">MICTSSMFQAPNSPGLDAESLVHVKVKLDDCIGNHQCEGPRNAELPMRLVDLKAWPKSPERIRLVVTDEVLAVSHQTIDYVVLSYCWGTTTAFTTTPATLSSRLKGFDIAGMPRTLRDTVQVARNMGYRYLWIDALCILQGSRQDTVAAADWRYEAARMHWIYGNASLCIVAAGASNSDQGLMHKDPRVIAEDEIAEWVGKGKIPIGCEPISSRAWCFQEWLLSNRLLVFASTGMYYTCDRYVLDTSDPDYGFRFPRSLQEVAAMEDRGNRRYDSWQTMAMNFCGRSMTEPSDKLPALSGMAQRYASLMGWQPGDYLAGLWRRTLIGDLLWVREEGISSISATPDPTKTGRQYGRAPSWSWASMDGSIMYLSLPGGYAPDIVRIQSCETVKPGVEDDPFGQVVSGHLDIVCPYMTLWARPMVQETGELYFQLFDAEGGFVSLLTVDDPAEMDASQTNVSTRPQFQRDDSSHRNEGIMVHCLGLMVEQTPQRRDGKIRWAGMAVRPLIDNSYARVGNFWIAGFKTVEQSRFLIV</sequence>